<gene>
    <name evidence="1" type="ORF">CCO02nite_04420</name>
</gene>
<proteinExistence type="predicted"/>
<dbReference type="AlphaFoldDB" id="A0A511J725"/>
<comment type="caution">
    <text evidence="1">The sequence shown here is derived from an EMBL/GenBank/DDBJ whole genome shotgun (WGS) entry which is preliminary data.</text>
</comment>
<dbReference type="InterPro" id="IPR017850">
    <property type="entry name" value="Alkaline_phosphatase_core_sf"/>
</dbReference>
<dbReference type="SUPFAM" id="SSF53649">
    <property type="entry name" value="Alkaline phosphatase-like"/>
    <property type="match status" value="1"/>
</dbReference>
<dbReference type="OrthoDB" id="9779267at2"/>
<evidence type="ECO:0000313" key="1">
    <source>
        <dbReference type="EMBL" id="GEL93784.1"/>
    </source>
</evidence>
<dbReference type="GO" id="GO:0016787">
    <property type="term" value="F:hydrolase activity"/>
    <property type="evidence" value="ECO:0007669"/>
    <property type="project" value="UniProtKB-ARBA"/>
</dbReference>
<organism evidence="1 2">
    <name type="scientific">Cellulomonas composti</name>
    <dbReference type="NCBI Taxonomy" id="266130"/>
    <lineage>
        <taxon>Bacteria</taxon>
        <taxon>Bacillati</taxon>
        <taxon>Actinomycetota</taxon>
        <taxon>Actinomycetes</taxon>
        <taxon>Micrococcales</taxon>
        <taxon>Cellulomonadaceae</taxon>
        <taxon>Cellulomonas</taxon>
    </lineage>
</organism>
<sequence length="409" mass="42578">MGEPAAVRGLAYRGRSERPELRAEAEARGLVLPGTTGRACLGTALPAVAGAVTSALGLAADPEWVAAAELLAVPAASRVCVVLVDGLGHRNLLERSGHAPFLRRLAADSTPLTSTFPSTTATAMGTFGTGTSPGRTAMLGYTVRVPQTGALGNLVSWTDLPDPERWQPHPTVLEGLVAAGVSVTSVGPSRFSGSGLTRAALRGPTYRDAESLAARVDGALAALREPGVAYLYWGDVDKAGHQHGWGSWQWGDALEAMDAELGRLARSLPRDALLVVTADHGMVDVDPAARWDVAHDEALRRGVALVAGEPRALHLHLEPGVDGDDVVDRWRDVLGDAALVVTRDEAVAAGLFGPLDERVAPVIGDVVVATTGRATIADSRTQTAASLQLVGVHGSLTPHEMLVPWILAG</sequence>
<dbReference type="InterPro" id="IPR002591">
    <property type="entry name" value="Phosphodiest/P_Trfase"/>
</dbReference>
<dbReference type="RefSeq" id="WP_146841364.1">
    <property type="nucleotide sequence ID" value="NZ_BJWG01000001.1"/>
</dbReference>
<reference evidence="1 2" key="1">
    <citation type="submission" date="2019-07" db="EMBL/GenBank/DDBJ databases">
        <title>Whole genome shotgun sequence of Cellulomonas composti NBRC 100758.</title>
        <authorList>
            <person name="Hosoyama A."/>
            <person name="Uohara A."/>
            <person name="Ohji S."/>
            <person name="Ichikawa N."/>
        </authorList>
    </citation>
    <scope>NUCLEOTIDE SEQUENCE [LARGE SCALE GENOMIC DNA]</scope>
    <source>
        <strain evidence="1 2">NBRC 100758</strain>
    </source>
</reference>
<dbReference type="PANTHER" id="PTHR10151:SF120">
    <property type="entry name" value="BIS(5'-ADENOSYL)-TRIPHOSPHATASE"/>
    <property type="match status" value="1"/>
</dbReference>
<dbReference type="Pfam" id="PF01663">
    <property type="entry name" value="Phosphodiest"/>
    <property type="match status" value="1"/>
</dbReference>
<dbReference type="EMBL" id="BJWG01000001">
    <property type="protein sequence ID" value="GEL93784.1"/>
    <property type="molecule type" value="Genomic_DNA"/>
</dbReference>
<dbReference type="Gene3D" id="3.40.720.10">
    <property type="entry name" value="Alkaline Phosphatase, subunit A"/>
    <property type="match status" value="1"/>
</dbReference>
<name>A0A511J725_9CELL</name>
<accession>A0A511J725</accession>
<keyword evidence="2" id="KW-1185">Reference proteome</keyword>
<dbReference type="PANTHER" id="PTHR10151">
    <property type="entry name" value="ECTONUCLEOTIDE PYROPHOSPHATASE/PHOSPHODIESTERASE"/>
    <property type="match status" value="1"/>
</dbReference>
<protein>
    <submittedName>
        <fullName evidence="1">Nucleotide pyrophosphatase</fullName>
    </submittedName>
</protein>
<evidence type="ECO:0000313" key="2">
    <source>
        <dbReference type="Proteomes" id="UP000321720"/>
    </source>
</evidence>
<dbReference type="Proteomes" id="UP000321720">
    <property type="component" value="Unassembled WGS sequence"/>
</dbReference>